<feature type="transmembrane region" description="Helical" evidence="8">
    <location>
        <begin position="1110"/>
        <end position="1136"/>
    </location>
</feature>
<dbReference type="GO" id="GO:0016020">
    <property type="term" value="C:membrane"/>
    <property type="evidence" value="ECO:0007669"/>
    <property type="project" value="UniProtKB-SubCell"/>
</dbReference>
<feature type="region of interest" description="Disordered" evidence="7">
    <location>
        <begin position="45"/>
        <end position="68"/>
    </location>
</feature>
<evidence type="ECO:0000256" key="1">
    <source>
        <dbReference type="ARBA" id="ARBA00004141"/>
    </source>
</evidence>
<evidence type="ECO:0000256" key="3">
    <source>
        <dbReference type="ARBA" id="ARBA00022448"/>
    </source>
</evidence>
<feature type="region of interest" description="Disordered" evidence="7">
    <location>
        <begin position="546"/>
        <end position="680"/>
    </location>
</feature>
<sequence length="1221" mass="132918">MISTRVAGRRRQDAWIIFAFLIVLQIICFRGANRLRSTALSRADGYESSPSRLETSPPPPQQQQQQHWKRDLLALTDLHSSQWHSPQHPDDEAKHISGNMKHHSSSSNRHHATTTNHAKHSSTSSTSSRTTTPSPTTASSTTATNKPTATPSDPDPQPSIECQPIPVEDAPAAVCRHVIQHCSATGHLDYLRYYYCAGVDDNELGHDPKEPDKGPPLHWHPGLSVLRLARLILILTWMIFLFSWVGVVASDFFCPNLSTIASRLGLNESTAGVTFLAFGNGSPDVFSTFGAMKTDSGTLAIGELIGAASFIVSVISGSMMLIAPFRVKPWPFCRDVGFFTVAVALTLTFLFDGKLRRSETIALICLYVLYASTVIVGSWWQERRRQQKLMIAAAREEYESETDGRSILSRTSVRSTHFDGDNTERSQLLSVPPTFSSQRLASPSEYDPEFDPFENWANERAASDTGAHVSRPVTPERTGSTGHHTPAQTPGSAGSRPAVRPTLTIRPNLVPRHSLLSAIEFRDVVQSLRRDASADRSQEIFQSWDPERFLPHHHHHATPQSASMQRNRSLMSRSVSRDQDGSPKQRLLGHSRVSSAGPGVAGASGLVHETGAGALSRDRRQTMGSQERPKDLLQSESDTAASLRASSPAGVDAGHVDDPWREHLPGDACEPLGSPAMPLGSSNTADPFVQEHETLRKSLPKLEIPKWDTKASRSEQRRELEAAAGGLRKSPSVPSIKVTPTDAAGRGRLVGLAAPPRIRPQRGAFQLLCWKVRVALHALFPSLRHLHAKSWLGVVVSFLTSPAILMLNLTLPVVDDNADEVDNDEADSIGALRLEGDEAEIQAHPDHDGASGERANAWNDADDDRNDDTIVDLGSATTQTSAWTPAERAEAAEQALREENTARDRDIASALRQLPQIGGSPLSLGSAHGSIRLPTSARDDENEEEAEFETPYSRAGSCTWEEEAEEQELHRSSRRFLILMQCIFAPAFVAWAVLSESGASHLMIKVSFAAAVGLAMSCLAFLTMRRKDSGKVRYSDRALAVSGMLRCSVGFVVSVMWIMTIVDEVVSILQTVGLIVGLSDAILGLTVFAVGNSLGDLVANVTIARLGHPVMAISACFAGPMLNLLLGVGISGTWLLSGPTSHQPWSHNNVDGIYPIDFSPTLLVSGLGLLLILIGTLIAVPMNNFHLTRPLGLTLIATYLVIMSFNLLTEIFWVKHRITSA</sequence>
<dbReference type="GO" id="GO:0006874">
    <property type="term" value="P:intracellular calcium ion homeostasis"/>
    <property type="evidence" value="ECO:0007669"/>
    <property type="project" value="TreeGrafter"/>
</dbReference>
<comment type="subcellular location">
    <subcellularLocation>
        <location evidence="1">Membrane</location>
        <topology evidence="1">Multi-pass membrane protein</topology>
    </subcellularLocation>
</comment>
<reference evidence="10 11" key="1">
    <citation type="journal article" date="2018" name="Mol. Biol. Evol.">
        <title>Broad Genomic Sampling Reveals a Smut Pathogenic Ancestry of the Fungal Clade Ustilaginomycotina.</title>
        <authorList>
            <person name="Kijpornyongpan T."/>
            <person name="Mondo S.J."/>
            <person name="Barry K."/>
            <person name="Sandor L."/>
            <person name="Lee J."/>
            <person name="Lipzen A."/>
            <person name="Pangilinan J."/>
            <person name="LaButti K."/>
            <person name="Hainaut M."/>
            <person name="Henrissat B."/>
            <person name="Grigoriev I.V."/>
            <person name="Spatafora J.W."/>
            <person name="Aime M.C."/>
        </authorList>
    </citation>
    <scope>NUCLEOTIDE SEQUENCE [LARGE SCALE GENOMIC DNA]</scope>
    <source>
        <strain evidence="10 11">MCA 3645</strain>
    </source>
</reference>
<dbReference type="PANTHER" id="PTHR12266">
    <property type="entry name" value="NA+/CA2+ K+ INDEPENDENT EXCHANGER"/>
    <property type="match status" value="1"/>
</dbReference>
<feature type="compositionally biased region" description="Low complexity" evidence="7">
    <location>
        <begin position="121"/>
        <end position="152"/>
    </location>
</feature>
<feature type="transmembrane region" description="Helical" evidence="8">
    <location>
        <begin position="336"/>
        <end position="355"/>
    </location>
</feature>
<keyword evidence="4 8" id="KW-0812">Transmembrane</keyword>
<dbReference type="Pfam" id="PF01699">
    <property type="entry name" value="Na_Ca_ex"/>
    <property type="match status" value="2"/>
</dbReference>
<name>A0A317XLH1_9BASI</name>
<dbReference type="OrthoDB" id="407410at2759"/>
<feature type="compositionally biased region" description="Basic and acidic residues" evidence="7">
    <location>
        <begin position="616"/>
        <end position="633"/>
    </location>
</feature>
<feature type="compositionally biased region" description="Polar residues" evidence="7">
    <location>
        <begin position="477"/>
        <end position="492"/>
    </location>
</feature>
<keyword evidence="5 8" id="KW-1133">Transmembrane helix</keyword>
<feature type="compositionally biased region" description="Basic and acidic residues" evidence="7">
    <location>
        <begin position="654"/>
        <end position="665"/>
    </location>
</feature>
<feature type="compositionally biased region" description="Basic and acidic residues" evidence="7">
    <location>
        <begin position="887"/>
        <end position="902"/>
    </location>
</feature>
<feature type="transmembrane region" description="Helical" evidence="8">
    <location>
        <begin position="1043"/>
        <end position="1062"/>
    </location>
</feature>
<evidence type="ECO:0000256" key="7">
    <source>
        <dbReference type="SAM" id="MobiDB-lite"/>
    </source>
</evidence>
<comment type="similarity">
    <text evidence="2">Belongs to the Ca(2+):cation antiporter (CaCA) (TC 2.A.19) family.</text>
</comment>
<dbReference type="InterPro" id="IPR004837">
    <property type="entry name" value="NaCa_Exmemb"/>
</dbReference>
<feature type="transmembrane region" description="Helical" evidence="8">
    <location>
        <begin position="976"/>
        <end position="994"/>
    </location>
</feature>
<evidence type="ECO:0000256" key="5">
    <source>
        <dbReference type="ARBA" id="ARBA00022989"/>
    </source>
</evidence>
<proteinExistence type="inferred from homology"/>
<evidence type="ECO:0000259" key="9">
    <source>
        <dbReference type="Pfam" id="PF01699"/>
    </source>
</evidence>
<evidence type="ECO:0000256" key="4">
    <source>
        <dbReference type="ARBA" id="ARBA00022692"/>
    </source>
</evidence>
<feature type="compositionally biased region" description="Basic residues" evidence="7">
    <location>
        <begin position="100"/>
        <end position="120"/>
    </location>
</feature>
<gene>
    <name evidence="10" type="ORF">BCV70DRAFT_201368</name>
</gene>
<feature type="compositionally biased region" description="Acidic residues" evidence="7">
    <location>
        <begin position="860"/>
        <end position="870"/>
    </location>
</feature>
<feature type="transmembrane region" description="Helical" evidence="8">
    <location>
        <begin position="14"/>
        <end position="32"/>
    </location>
</feature>
<dbReference type="InterPro" id="IPR044880">
    <property type="entry name" value="NCX_ion-bd_dom_sf"/>
</dbReference>
<feature type="transmembrane region" description="Helical" evidence="8">
    <location>
        <begin position="1156"/>
        <end position="1180"/>
    </location>
</feature>
<accession>A0A317XLH1</accession>
<feature type="transmembrane region" description="Helical" evidence="8">
    <location>
        <begin position="1000"/>
        <end position="1022"/>
    </location>
</feature>
<feature type="transmembrane region" description="Helical" evidence="8">
    <location>
        <begin position="361"/>
        <end position="380"/>
    </location>
</feature>
<feature type="domain" description="Sodium/calcium exchanger membrane region" evidence="9">
    <location>
        <begin position="235"/>
        <end position="375"/>
    </location>
</feature>
<dbReference type="STRING" id="1882483.A0A317XLH1"/>
<dbReference type="PANTHER" id="PTHR12266:SF0">
    <property type="entry name" value="MITOCHONDRIAL SODIUM_CALCIUM EXCHANGER PROTEIN"/>
    <property type="match status" value="1"/>
</dbReference>
<dbReference type="FunCoup" id="A0A317XLH1">
    <property type="interactions" value="38"/>
</dbReference>
<dbReference type="AlphaFoldDB" id="A0A317XLH1"/>
<feature type="compositionally biased region" description="Basic and acidic residues" evidence="7">
    <location>
        <begin position="708"/>
        <end position="721"/>
    </location>
</feature>
<evidence type="ECO:0000313" key="10">
    <source>
        <dbReference type="EMBL" id="PWY99156.1"/>
    </source>
</evidence>
<evidence type="ECO:0000256" key="6">
    <source>
        <dbReference type="ARBA" id="ARBA00023136"/>
    </source>
</evidence>
<keyword evidence="6 8" id="KW-0472">Membrane</keyword>
<feature type="region of interest" description="Disordered" evidence="7">
    <location>
        <begin position="410"/>
        <end position="506"/>
    </location>
</feature>
<feature type="domain" description="Sodium/calcium exchanger membrane region" evidence="9">
    <location>
        <begin position="1049"/>
        <end position="1207"/>
    </location>
</feature>
<evidence type="ECO:0000256" key="8">
    <source>
        <dbReference type="SAM" id="Phobius"/>
    </source>
</evidence>
<feature type="compositionally biased region" description="Low complexity" evidence="7">
    <location>
        <begin position="593"/>
        <end position="607"/>
    </location>
</feature>
<dbReference type="EMBL" id="KZ819196">
    <property type="protein sequence ID" value="PWY99156.1"/>
    <property type="molecule type" value="Genomic_DNA"/>
</dbReference>
<feature type="compositionally biased region" description="Polar residues" evidence="7">
    <location>
        <begin position="558"/>
        <end position="574"/>
    </location>
</feature>
<feature type="region of interest" description="Disordered" evidence="7">
    <location>
        <begin position="81"/>
        <end position="164"/>
    </location>
</feature>
<evidence type="ECO:0000256" key="2">
    <source>
        <dbReference type="ARBA" id="ARBA00008170"/>
    </source>
</evidence>
<dbReference type="Gene3D" id="1.20.1420.30">
    <property type="entry name" value="NCX, central ion-binding region"/>
    <property type="match status" value="2"/>
</dbReference>
<protein>
    <recommendedName>
        <fullName evidence="9">Sodium/calcium exchanger membrane region domain-containing protein</fullName>
    </recommendedName>
</protein>
<keyword evidence="11" id="KW-1185">Reference proteome</keyword>
<keyword evidence="3" id="KW-0813">Transport</keyword>
<feature type="region of interest" description="Disordered" evidence="7">
    <location>
        <begin position="918"/>
        <end position="957"/>
    </location>
</feature>
<evidence type="ECO:0000313" key="11">
    <source>
        <dbReference type="Proteomes" id="UP000246740"/>
    </source>
</evidence>
<feature type="transmembrane region" description="Helical" evidence="8">
    <location>
        <begin position="228"/>
        <end position="249"/>
    </location>
</feature>
<dbReference type="Proteomes" id="UP000246740">
    <property type="component" value="Unassembled WGS sequence"/>
</dbReference>
<feature type="transmembrane region" description="Helical" evidence="8">
    <location>
        <begin position="1192"/>
        <end position="1214"/>
    </location>
</feature>
<feature type="transmembrane region" description="Helical" evidence="8">
    <location>
        <begin position="304"/>
        <end position="324"/>
    </location>
</feature>
<organism evidence="10 11">
    <name type="scientific">Testicularia cyperi</name>
    <dbReference type="NCBI Taxonomy" id="1882483"/>
    <lineage>
        <taxon>Eukaryota</taxon>
        <taxon>Fungi</taxon>
        <taxon>Dikarya</taxon>
        <taxon>Basidiomycota</taxon>
        <taxon>Ustilaginomycotina</taxon>
        <taxon>Ustilaginomycetes</taxon>
        <taxon>Ustilaginales</taxon>
        <taxon>Anthracoideaceae</taxon>
        <taxon>Testicularia</taxon>
    </lineage>
</organism>
<feature type="region of interest" description="Disordered" evidence="7">
    <location>
        <begin position="843"/>
        <end position="902"/>
    </location>
</feature>
<dbReference type="GO" id="GO:0008324">
    <property type="term" value="F:monoatomic cation transmembrane transporter activity"/>
    <property type="evidence" value="ECO:0007669"/>
    <property type="project" value="TreeGrafter"/>
</dbReference>
<dbReference type="InterPro" id="IPR051359">
    <property type="entry name" value="CaCA_antiporter"/>
</dbReference>
<dbReference type="InParanoid" id="A0A317XLH1"/>
<feature type="compositionally biased region" description="Polar residues" evidence="7">
    <location>
        <begin position="425"/>
        <end position="441"/>
    </location>
</feature>
<feature type="region of interest" description="Disordered" evidence="7">
    <location>
        <begin position="708"/>
        <end position="740"/>
    </location>
</feature>